<proteinExistence type="inferred from homology"/>
<evidence type="ECO:0000259" key="17">
    <source>
        <dbReference type="PROSITE" id="PS51720"/>
    </source>
</evidence>
<evidence type="ECO:0000256" key="7">
    <source>
        <dbReference type="ARBA" id="ARBA00022737"/>
    </source>
</evidence>
<dbReference type="InterPro" id="IPR045058">
    <property type="entry name" value="GIMA/IAN/Toc"/>
</dbReference>
<dbReference type="PANTHER" id="PTHR10903:SF73">
    <property type="entry name" value="GTPASE IMAP FAMILY MEMBER 8"/>
    <property type="match status" value="1"/>
</dbReference>
<evidence type="ECO:0000256" key="13">
    <source>
        <dbReference type="ARBA" id="ARBA00056809"/>
    </source>
</evidence>
<dbReference type="PANTHER" id="PTHR10903">
    <property type="entry name" value="GTPASE, IMAP FAMILY MEMBER-RELATED"/>
    <property type="match status" value="1"/>
</dbReference>
<evidence type="ECO:0000256" key="15">
    <source>
        <dbReference type="ARBA" id="ARBA00077278"/>
    </source>
</evidence>
<evidence type="ECO:0000256" key="11">
    <source>
        <dbReference type="ARBA" id="ARBA00023128"/>
    </source>
</evidence>
<evidence type="ECO:0000256" key="16">
    <source>
        <dbReference type="SAM" id="MobiDB-lite"/>
    </source>
</evidence>
<evidence type="ECO:0000256" key="1">
    <source>
        <dbReference type="ARBA" id="ARBA00004173"/>
    </source>
</evidence>
<reference evidence="18 19" key="1">
    <citation type="journal article" date="2023" name="bioRxiv">
        <title>Conserved and derived expression patterns and positive selection on dental genes reveal complex evolutionary context of ever-growing rodent molars.</title>
        <authorList>
            <person name="Calamari Z.T."/>
            <person name="Song A."/>
            <person name="Cohen E."/>
            <person name="Akter M."/>
            <person name="Roy R.D."/>
            <person name="Hallikas O."/>
            <person name="Christensen M.M."/>
            <person name="Li P."/>
            <person name="Marangoni P."/>
            <person name="Jernvall J."/>
            <person name="Klein O.D."/>
        </authorList>
    </citation>
    <scope>NUCLEOTIDE SEQUENCE [LARGE SCALE GENOMIC DNA]</scope>
    <source>
        <strain evidence="18">V071</strain>
    </source>
</reference>
<dbReference type="GO" id="GO:0005794">
    <property type="term" value="C:Golgi apparatus"/>
    <property type="evidence" value="ECO:0007669"/>
    <property type="project" value="UniProtKB-SubCell"/>
</dbReference>
<evidence type="ECO:0000256" key="3">
    <source>
        <dbReference type="ARBA" id="ARBA00004514"/>
    </source>
</evidence>
<comment type="subcellular location">
    <subcellularLocation>
        <location evidence="3">Cytoplasm</location>
        <location evidence="3">Cytosol</location>
    </subcellularLocation>
    <subcellularLocation>
        <location evidence="2">Endoplasmic reticulum</location>
    </subcellularLocation>
    <subcellularLocation>
        <location evidence="4">Golgi apparatus</location>
    </subcellularLocation>
    <subcellularLocation>
        <location evidence="1">Mitochondrion</location>
    </subcellularLocation>
</comment>
<name>A0AAW0H4W4_MYOGA</name>
<dbReference type="FunFam" id="3.40.50.300:FF:000536">
    <property type="entry name" value="GTPase IMAP family member 8"/>
    <property type="match status" value="3"/>
</dbReference>
<feature type="compositionally biased region" description="Polar residues" evidence="16">
    <location>
        <begin position="20"/>
        <end position="36"/>
    </location>
</feature>
<comment type="similarity">
    <text evidence="5">Belongs to the TRAFAC class TrmE-Era-EngA-EngB-Septin-like GTPase superfamily. AIG1/Toc34/Toc159-like paraseptin GTPase family. IAN subfamily.</text>
</comment>
<keyword evidence="9" id="KW-0256">Endoplasmic reticulum</keyword>
<dbReference type="Proteomes" id="UP001488838">
    <property type="component" value="Unassembled WGS sequence"/>
</dbReference>
<dbReference type="Pfam" id="PF04548">
    <property type="entry name" value="AIG1"/>
    <property type="match status" value="3"/>
</dbReference>
<keyword evidence="19" id="KW-1185">Reference proteome</keyword>
<feature type="domain" description="AIG1-type G" evidence="17">
    <location>
        <begin position="283"/>
        <end position="472"/>
    </location>
</feature>
<evidence type="ECO:0000256" key="5">
    <source>
        <dbReference type="ARBA" id="ARBA00008535"/>
    </source>
</evidence>
<comment type="function">
    <text evidence="13">Exerts an anti-apoptotic effect in the immune system and is involved in responses to infections.</text>
</comment>
<feature type="domain" description="AIG1-type G" evidence="17">
    <location>
        <begin position="473"/>
        <end position="680"/>
    </location>
</feature>
<evidence type="ECO:0000256" key="9">
    <source>
        <dbReference type="ARBA" id="ARBA00022824"/>
    </source>
</evidence>
<evidence type="ECO:0000256" key="6">
    <source>
        <dbReference type="ARBA" id="ARBA00022490"/>
    </source>
</evidence>
<evidence type="ECO:0000313" key="19">
    <source>
        <dbReference type="Proteomes" id="UP001488838"/>
    </source>
</evidence>
<keyword evidence="11" id="KW-0496">Mitochondrion</keyword>
<evidence type="ECO:0000256" key="8">
    <source>
        <dbReference type="ARBA" id="ARBA00022741"/>
    </source>
</evidence>
<dbReference type="InterPro" id="IPR006703">
    <property type="entry name" value="G_AIG1"/>
</dbReference>
<evidence type="ECO:0000313" key="18">
    <source>
        <dbReference type="EMBL" id="KAK7797503.1"/>
    </source>
</evidence>
<sequence length="685" mass="76998">MATSSHQGAAGGSQVEPRSCKTSMGQGEEPSTSGGQADNIKGSLGTSTLRLLLLGKRGAGKSATGNTILGKAVFESRFSDHMVTNRCQSESVTLREKRVIVIDTPDLFSSLSRAEVRQQNLQQCLECSADGLHALLLVLPIGHFTEEDRETIEGIRAEFGPKAYSHMIVVFTREDELGEEDSLKDYVKSKSPFKELLGSVGDRYCAFNNKADRKQREQQVSRLLDLTERLMEENPEPYFMPLKMEGSEVQACGNRAAREAGDNLRGTKRKESQLTGHDEAVEMPELRILLMGKRGVGKSAAGNIILGKWPFKTQFSEQQVTKDFVSHSRIWNRKKFLVIDSPEIASWKPNAADVKRLTFPGPHAFLLVTPLNSSIKSDDKMFNPVKHIFGEKFAKFTIILFTRKEDLEDQALDEFISKNSDLRDLSLKFGERYTAFNYRATVEEEQSQVDKLLSQVESMVRHNGNKPCIFREKELLNIILLGRSGTGKSATGNTILGRPAFLSQLGAQPITDRSQSGKRTVDWQDIVVVDTPSFGQLPELQKDPSRLREEVNYCLSLCEEGMKVFVLVLQLGRFTQEDEAAVEQLEDIFKEKSMRDMIVLFTRKEDLGDGDLHDYTSNTKNKALKKILKKCKWRVCAFNNKETGQDRETQVKDLLAIANSLRDDHSDSWVHVGHQFKTKITSVFK</sequence>
<evidence type="ECO:0000256" key="4">
    <source>
        <dbReference type="ARBA" id="ARBA00004555"/>
    </source>
</evidence>
<dbReference type="GO" id="GO:0005739">
    <property type="term" value="C:mitochondrion"/>
    <property type="evidence" value="ECO:0007669"/>
    <property type="project" value="UniProtKB-SubCell"/>
</dbReference>
<comment type="caution">
    <text evidence="18">The sequence shown here is derived from an EMBL/GenBank/DDBJ whole genome shotgun (WGS) entry which is preliminary data.</text>
</comment>
<protein>
    <recommendedName>
        <fullName evidence="14">GTPase IMAP family member 8</fullName>
    </recommendedName>
    <alternativeName>
        <fullName evidence="15">Immune-associated nucleotide-binding protein 9</fullName>
    </alternativeName>
</protein>
<keyword evidence="12" id="KW-0342">GTP-binding</keyword>
<dbReference type="PROSITE" id="PS51720">
    <property type="entry name" value="G_AIG1"/>
    <property type="match status" value="3"/>
</dbReference>
<evidence type="ECO:0000256" key="14">
    <source>
        <dbReference type="ARBA" id="ARBA00073539"/>
    </source>
</evidence>
<feature type="domain" description="AIG1-type G" evidence="17">
    <location>
        <begin position="46"/>
        <end position="247"/>
    </location>
</feature>
<dbReference type="InterPro" id="IPR027417">
    <property type="entry name" value="P-loop_NTPase"/>
</dbReference>
<keyword evidence="6" id="KW-0963">Cytoplasm</keyword>
<keyword evidence="10" id="KW-0333">Golgi apparatus</keyword>
<dbReference type="CDD" id="cd01852">
    <property type="entry name" value="AIG1"/>
    <property type="match status" value="2"/>
</dbReference>
<keyword evidence="7" id="KW-0677">Repeat</keyword>
<organism evidence="18 19">
    <name type="scientific">Myodes glareolus</name>
    <name type="common">Bank vole</name>
    <name type="synonym">Clethrionomys glareolus</name>
    <dbReference type="NCBI Taxonomy" id="447135"/>
    <lineage>
        <taxon>Eukaryota</taxon>
        <taxon>Metazoa</taxon>
        <taxon>Chordata</taxon>
        <taxon>Craniata</taxon>
        <taxon>Vertebrata</taxon>
        <taxon>Euteleostomi</taxon>
        <taxon>Mammalia</taxon>
        <taxon>Eutheria</taxon>
        <taxon>Euarchontoglires</taxon>
        <taxon>Glires</taxon>
        <taxon>Rodentia</taxon>
        <taxon>Myomorpha</taxon>
        <taxon>Muroidea</taxon>
        <taxon>Cricetidae</taxon>
        <taxon>Arvicolinae</taxon>
        <taxon>Myodes</taxon>
    </lineage>
</organism>
<dbReference type="Gene3D" id="3.40.50.300">
    <property type="entry name" value="P-loop containing nucleotide triphosphate hydrolases"/>
    <property type="match status" value="3"/>
</dbReference>
<dbReference type="GO" id="GO:0005829">
    <property type="term" value="C:cytosol"/>
    <property type="evidence" value="ECO:0007669"/>
    <property type="project" value="UniProtKB-SubCell"/>
</dbReference>
<dbReference type="AlphaFoldDB" id="A0AAW0H4W4"/>
<evidence type="ECO:0000256" key="2">
    <source>
        <dbReference type="ARBA" id="ARBA00004240"/>
    </source>
</evidence>
<accession>A0AAW0H4W4</accession>
<gene>
    <name evidence="18" type="ORF">U0070_023911</name>
</gene>
<keyword evidence="8" id="KW-0547">Nucleotide-binding</keyword>
<evidence type="ECO:0000256" key="10">
    <source>
        <dbReference type="ARBA" id="ARBA00023034"/>
    </source>
</evidence>
<dbReference type="GO" id="GO:0005783">
    <property type="term" value="C:endoplasmic reticulum"/>
    <property type="evidence" value="ECO:0007669"/>
    <property type="project" value="UniProtKB-SubCell"/>
</dbReference>
<feature type="region of interest" description="Disordered" evidence="16">
    <location>
        <begin position="1"/>
        <end position="40"/>
    </location>
</feature>
<dbReference type="SUPFAM" id="SSF52540">
    <property type="entry name" value="P-loop containing nucleoside triphosphate hydrolases"/>
    <property type="match status" value="3"/>
</dbReference>
<evidence type="ECO:0000256" key="12">
    <source>
        <dbReference type="ARBA" id="ARBA00023134"/>
    </source>
</evidence>
<dbReference type="GO" id="GO:0005525">
    <property type="term" value="F:GTP binding"/>
    <property type="evidence" value="ECO:0007669"/>
    <property type="project" value="UniProtKB-KW"/>
</dbReference>
<dbReference type="EMBL" id="JBBHLL010000819">
    <property type="protein sequence ID" value="KAK7797503.1"/>
    <property type="molecule type" value="Genomic_DNA"/>
</dbReference>